<feature type="repeat" description="TPR" evidence="1">
    <location>
        <begin position="206"/>
        <end position="239"/>
    </location>
</feature>
<organism evidence="3 4">
    <name type="scientific">Cymbomonas tetramitiformis</name>
    <dbReference type="NCBI Taxonomy" id="36881"/>
    <lineage>
        <taxon>Eukaryota</taxon>
        <taxon>Viridiplantae</taxon>
        <taxon>Chlorophyta</taxon>
        <taxon>Pyramimonadophyceae</taxon>
        <taxon>Pyramimonadales</taxon>
        <taxon>Pyramimonadaceae</taxon>
        <taxon>Cymbomonas</taxon>
    </lineage>
</organism>
<protein>
    <recommendedName>
        <fullName evidence="5">Tetratricopeptide repeat protein</fullName>
    </recommendedName>
</protein>
<evidence type="ECO:0000313" key="4">
    <source>
        <dbReference type="Proteomes" id="UP001190700"/>
    </source>
</evidence>
<reference evidence="3 4" key="1">
    <citation type="journal article" date="2015" name="Genome Biol. Evol.">
        <title>Comparative Genomics of a Bacterivorous Green Alga Reveals Evolutionary Causalities and Consequences of Phago-Mixotrophic Mode of Nutrition.</title>
        <authorList>
            <person name="Burns J.A."/>
            <person name="Paasch A."/>
            <person name="Narechania A."/>
            <person name="Kim E."/>
        </authorList>
    </citation>
    <scope>NUCLEOTIDE SEQUENCE [LARGE SCALE GENOMIC DNA]</scope>
    <source>
        <strain evidence="3 4">PLY_AMNH</strain>
    </source>
</reference>
<dbReference type="SMART" id="SM00028">
    <property type="entry name" value="TPR"/>
    <property type="match status" value="1"/>
</dbReference>
<feature type="compositionally biased region" description="Low complexity" evidence="2">
    <location>
        <begin position="108"/>
        <end position="126"/>
    </location>
</feature>
<gene>
    <name evidence="3" type="ORF">CYMTET_26235</name>
</gene>
<dbReference type="AlphaFoldDB" id="A0AAE0FS57"/>
<dbReference type="Gene3D" id="1.25.40.10">
    <property type="entry name" value="Tetratricopeptide repeat domain"/>
    <property type="match status" value="1"/>
</dbReference>
<dbReference type="SUPFAM" id="SSF48452">
    <property type="entry name" value="TPR-like"/>
    <property type="match status" value="1"/>
</dbReference>
<dbReference type="InterPro" id="IPR011990">
    <property type="entry name" value="TPR-like_helical_dom_sf"/>
</dbReference>
<keyword evidence="1" id="KW-0802">TPR repeat</keyword>
<feature type="region of interest" description="Disordered" evidence="2">
    <location>
        <begin position="21"/>
        <end position="72"/>
    </location>
</feature>
<keyword evidence="4" id="KW-1185">Reference proteome</keyword>
<feature type="region of interest" description="Disordered" evidence="2">
    <location>
        <begin position="108"/>
        <end position="144"/>
    </location>
</feature>
<dbReference type="PROSITE" id="PS50005">
    <property type="entry name" value="TPR"/>
    <property type="match status" value="1"/>
</dbReference>
<dbReference type="EMBL" id="LGRX02014179">
    <property type="protein sequence ID" value="KAK3265057.1"/>
    <property type="molecule type" value="Genomic_DNA"/>
</dbReference>
<sequence>MIDANSGDSLPVAGSAYLETLQSAPKASDPEDMVQRELDRYFREDEEEHVAVPLSDEKKSPDPHTSQDHQYEPHQKEYLDLDEVVIPGLSVHAGRDMSHFDSHERDLYGSSSYNSPNNPGYDPGSSTLSDLVMPPPPPPDDLAHDLSVEGLSEYQLEHPEAHNSVHSTVTRYHPEPALAVLFERYGGVDAALDLLQRSAEHNPKDPVLWSDLGNAHRVKGNTDRAIECFESALRLQPHPDFFLNLGGVRFVMGELDEAVCAAPSSSLSPHFSMTDPRVLGKSLFQLEWQR</sequence>
<evidence type="ECO:0000256" key="2">
    <source>
        <dbReference type="SAM" id="MobiDB-lite"/>
    </source>
</evidence>
<evidence type="ECO:0000256" key="1">
    <source>
        <dbReference type="PROSITE-ProRule" id="PRU00339"/>
    </source>
</evidence>
<evidence type="ECO:0008006" key="5">
    <source>
        <dbReference type="Google" id="ProtNLM"/>
    </source>
</evidence>
<evidence type="ECO:0000313" key="3">
    <source>
        <dbReference type="EMBL" id="KAK3265057.1"/>
    </source>
</evidence>
<proteinExistence type="predicted"/>
<feature type="compositionally biased region" description="Basic and acidic residues" evidence="2">
    <location>
        <begin position="55"/>
        <end position="72"/>
    </location>
</feature>
<dbReference type="Pfam" id="PF00515">
    <property type="entry name" value="TPR_1"/>
    <property type="match status" value="1"/>
</dbReference>
<dbReference type="Proteomes" id="UP001190700">
    <property type="component" value="Unassembled WGS sequence"/>
</dbReference>
<comment type="caution">
    <text evidence="3">The sequence shown here is derived from an EMBL/GenBank/DDBJ whole genome shotgun (WGS) entry which is preliminary data.</text>
</comment>
<feature type="compositionally biased region" description="Basic and acidic residues" evidence="2">
    <location>
        <begin position="33"/>
        <end position="43"/>
    </location>
</feature>
<name>A0AAE0FS57_9CHLO</name>
<dbReference type="InterPro" id="IPR019734">
    <property type="entry name" value="TPR_rpt"/>
</dbReference>
<accession>A0AAE0FS57</accession>